<protein>
    <submittedName>
        <fullName evidence="1">Uncharacterized protein</fullName>
    </submittedName>
</protein>
<dbReference type="EMBL" id="LXQA010191383">
    <property type="protein sequence ID" value="MCI31947.1"/>
    <property type="molecule type" value="Genomic_DNA"/>
</dbReference>
<dbReference type="Proteomes" id="UP000265520">
    <property type="component" value="Unassembled WGS sequence"/>
</dbReference>
<comment type="caution">
    <text evidence="1">The sequence shown here is derived from an EMBL/GenBank/DDBJ whole genome shotgun (WGS) entry which is preliminary data.</text>
</comment>
<name>A0A392R6T2_9FABA</name>
<sequence length="30" mass="3500">MCLKKKYFEALELVEDGVVHFGDGKLVRFK</sequence>
<dbReference type="AlphaFoldDB" id="A0A392R6T2"/>
<accession>A0A392R6T2</accession>
<reference evidence="1 2" key="1">
    <citation type="journal article" date="2018" name="Front. Plant Sci.">
        <title>Red Clover (Trifolium pratense) and Zigzag Clover (T. medium) - A Picture of Genomic Similarities and Differences.</title>
        <authorList>
            <person name="Dluhosova J."/>
            <person name="Istvanek J."/>
            <person name="Nedelnik J."/>
            <person name="Repkova J."/>
        </authorList>
    </citation>
    <scope>NUCLEOTIDE SEQUENCE [LARGE SCALE GENOMIC DNA]</scope>
    <source>
        <strain evidence="2">cv. 10/8</strain>
        <tissue evidence="1">Leaf</tissue>
    </source>
</reference>
<evidence type="ECO:0000313" key="1">
    <source>
        <dbReference type="EMBL" id="MCI31947.1"/>
    </source>
</evidence>
<feature type="non-terminal residue" evidence="1">
    <location>
        <position position="30"/>
    </location>
</feature>
<proteinExistence type="predicted"/>
<organism evidence="1 2">
    <name type="scientific">Trifolium medium</name>
    <dbReference type="NCBI Taxonomy" id="97028"/>
    <lineage>
        <taxon>Eukaryota</taxon>
        <taxon>Viridiplantae</taxon>
        <taxon>Streptophyta</taxon>
        <taxon>Embryophyta</taxon>
        <taxon>Tracheophyta</taxon>
        <taxon>Spermatophyta</taxon>
        <taxon>Magnoliopsida</taxon>
        <taxon>eudicotyledons</taxon>
        <taxon>Gunneridae</taxon>
        <taxon>Pentapetalae</taxon>
        <taxon>rosids</taxon>
        <taxon>fabids</taxon>
        <taxon>Fabales</taxon>
        <taxon>Fabaceae</taxon>
        <taxon>Papilionoideae</taxon>
        <taxon>50 kb inversion clade</taxon>
        <taxon>NPAAA clade</taxon>
        <taxon>Hologalegina</taxon>
        <taxon>IRL clade</taxon>
        <taxon>Trifolieae</taxon>
        <taxon>Trifolium</taxon>
    </lineage>
</organism>
<keyword evidence="2" id="KW-1185">Reference proteome</keyword>
<evidence type="ECO:0000313" key="2">
    <source>
        <dbReference type="Proteomes" id="UP000265520"/>
    </source>
</evidence>